<feature type="domain" description="EAL" evidence="1">
    <location>
        <begin position="1"/>
        <end position="225"/>
    </location>
</feature>
<dbReference type="RefSeq" id="WP_188027591.1">
    <property type="nucleotide sequence ID" value="NZ_JACHGR010000010.1"/>
</dbReference>
<comment type="caution">
    <text evidence="2">The sequence shown here is derived from an EMBL/GenBank/DDBJ whole genome shotgun (WGS) entry which is preliminary data.</text>
</comment>
<name>A0A841GCJ1_9GAMM</name>
<dbReference type="SUPFAM" id="SSF141868">
    <property type="entry name" value="EAL domain-like"/>
    <property type="match status" value="1"/>
</dbReference>
<protein>
    <submittedName>
        <fullName evidence="2">EAL domain-containing protein (Putative c-di-GMP-specific phosphodiesterase class I)</fullName>
    </submittedName>
</protein>
<sequence>MLDGLPAVLNKASLRFVAQPIFRQKGELYGHEMMLLHKQHKDPAMFMKIVNHMGLRQNLDLEVCRMAEPVLRTHNLTGCCCINLFADSLQEEAVVEALLMLADPGAKRWVMVNVMNLDTSNKQFNLAEVIADLRQCGVRFSYDVKLLMQITAMSLPVDTLRMDIRQVPEDQWARWISFAESNCVPMLAAGVDDEARRETLSQLGIDFLQGKIFADMVLLNQNQTA</sequence>
<accession>A0A841GCJ1</accession>
<dbReference type="AlphaFoldDB" id="A0A841GCJ1"/>
<dbReference type="Gene3D" id="3.20.20.450">
    <property type="entry name" value="EAL domain"/>
    <property type="match status" value="1"/>
</dbReference>
<dbReference type="Pfam" id="PF00563">
    <property type="entry name" value="EAL"/>
    <property type="match status" value="1"/>
</dbReference>
<dbReference type="Proteomes" id="UP000585721">
    <property type="component" value="Unassembled WGS sequence"/>
</dbReference>
<keyword evidence="3" id="KW-1185">Reference proteome</keyword>
<proteinExistence type="predicted"/>
<dbReference type="SMART" id="SM00052">
    <property type="entry name" value="EAL"/>
    <property type="match status" value="1"/>
</dbReference>
<reference evidence="2 3" key="1">
    <citation type="submission" date="2020-08" db="EMBL/GenBank/DDBJ databases">
        <title>Genomic Encyclopedia of Type Strains, Phase IV (KMG-IV): sequencing the most valuable type-strain genomes for metagenomic binning, comparative biology and taxonomic classification.</title>
        <authorList>
            <person name="Goeker M."/>
        </authorList>
    </citation>
    <scope>NUCLEOTIDE SEQUENCE [LARGE SCALE GENOMIC DNA]</scope>
    <source>
        <strain evidence="2 3">DSM 22975</strain>
    </source>
</reference>
<gene>
    <name evidence="2" type="ORF">HNR75_002821</name>
</gene>
<dbReference type="PROSITE" id="PS50883">
    <property type="entry name" value="EAL"/>
    <property type="match status" value="1"/>
</dbReference>
<organism evidence="2 3">
    <name type="scientific">Tolumonas osonensis</name>
    <dbReference type="NCBI Taxonomy" id="675874"/>
    <lineage>
        <taxon>Bacteria</taxon>
        <taxon>Pseudomonadati</taxon>
        <taxon>Pseudomonadota</taxon>
        <taxon>Gammaproteobacteria</taxon>
        <taxon>Aeromonadales</taxon>
        <taxon>Aeromonadaceae</taxon>
        <taxon>Tolumonas</taxon>
    </lineage>
</organism>
<dbReference type="InterPro" id="IPR001633">
    <property type="entry name" value="EAL_dom"/>
</dbReference>
<evidence type="ECO:0000313" key="2">
    <source>
        <dbReference type="EMBL" id="MBB6056874.1"/>
    </source>
</evidence>
<evidence type="ECO:0000313" key="3">
    <source>
        <dbReference type="Proteomes" id="UP000585721"/>
    </source>
</evidence>
<dbReference type="EMBL" id="JACHGR010000010">
    <property type="protein sequence ID" value="MBB6056874.1"/>
    <property type="molecule type" value="Genomic_DNA"/>
</dbReference>
<evidence type="ECO:0000259" key="1">
    <source>
        <dbReference type="PROSITE" id="PS50883"/>
    </source>
</evidence>
<dbReference type="InterPro" id="IPR035919">
    <property type="entry name" value="EAL_sf"/>
</dbReference>